<feature type="compositionally biased region" description="Polar residues" evidence="28">
    <location>
        <begin position="1858"/>
        <end position="1892"/>
    </location>
</feature>
<protein>
    <recommendedName>
        <fullName evidence="26">Histone-lysine N-methyltransferase 2C</fullName>
        <ecNumber evidence="22">2.1.1.364</ecNumber>
    </recommendedName>
</protein>
<feature type="compositionally biased region" description="Basic and acidic residues" evidence="28">
    <location>
        <begin position="3841"/>
        <end position="3859"/>
    </location>
</feature>
<feature type="non-terminal residue" evidence="34">
    <location>
        <position position="5021"/>
    </location>
</feature>
<dbReference type="CDD" id="cd19171">
    <property type="entry name" value="SET_KMT2C_2D"/>
    <property type="match status" value="1"/>
</dbReference>
<feature type="compositionally biased region" description="Low complexity" evidence="28">
    <location>
        <begin position="861"/>
        <end position="874"/>
    </location>
</feature>
<feature type="region of interest" description="Disordered" evidence="28">
    <location>
        <begin position="758"/>
        <end position="808"/>
    </location>
</feature>
<keyword evidence="18" id="KW-0804">Transcription</keyword>
<feature type="compositionally biased region" description="Basic residues" evidence="28">
    <location>
        <begin position="181"/>
        <end position="193"/>
    </location>
</feature>
<feature type="compositionally biased region" description="Basic residues" evidence="28">
    <location>
        <begin position="51"/>
        <end position="60"/>
    </location>
</feature>
<dbReference type="FunFam" id="3.30.40.10:FF:001142">
    <property type="entry name" value="Histone-lysine N-methyltransferase"/>
    <property type="match status" value="1"/>
</dbReference>
<dbReference type="InterPro" id="IPR037877">
    <property type="entry name" value="PHD3_KMT2C"/>
</dbReference>
<feature type="region of interest" description="Disordered" evidence="28">
    <location>
        <begin position="165"/>
        <end position="215"/>
    </location>
</feature>
<evidence type="ECO:0000256" key="5">
    <source>
        <dbReference type="ARBA" id="ARBA00022679"/>
    </source>
</evidence>
<keyword evidence="21" id="KW-0012">Acyltransferase</keyword>
<dbReference type="PROSITE" id="PS50280">
    <property type="entry name" value="SET"/>
    <property type="match status" value="1"/>
</dbReference>
<dbReference type="PROSITE" id="PS51543">
    <property type="entry name" value="FYRC"/>
    <property type="match status" value="1"/>
</dbReference>
<dbReference type="PROSITE" id="PS50089">
    <property type="entry name" value="ZF_RING_2"/>
    <property type="match status" value="1"/>
</dbReference>
<feature type="compositionally biased region" description="Basic and acidic residues" evidence="28">
    <location>
        <begin position="3457"/>
        <end position="3471"/>
    </location>
</feature>
<dbReference type="Proteomes" id="UP000736164">
    <property type="component" value="Unassembled WGS sequence"/>
</dbReference>
<dbReference type="GO" id="GO:0140945">
    <property type="term" value="F:histone H3K4 monomethyltransferase activity"/>
    <property type="evidence" value="ECO:0007669"/>
    <property type="project" value="UniProtKB-EC"/>
</dbReference>
<feature type="compositionally biased region" description="Low complexity" evidence="28">
    <location>
        <begin position="21"/>
        <end position="32"/>
    </location>
</feature>
<feature type="compositionally biased region" description="Basic and acidic residues" evidence="28">
    <location>
        <begin position="730"/>
        <end position="744"/>
    </location>
</feature>
<evidence type="ECO:0000256" key="14">
    <source>
        <dbReference type="ARBA" id="ARBA00023054"/>
    </source>
</evidence>
<dbReference type="InterPro" id="IPR001965">
    <property type="entry name" value="Znf_PHD"/>
</dbReference>
<evidence type="ECO:0000259" key="30">
    <source>
        <dbReference type="PROSITE" id="PS50089"/>
    </source>
</evidence>
<dbReference type="CDD" id="cd15697">
    <property type="entry name" value="ePHD2_KMT2C"/>
    <property type="match status" value="1"/>
</dbReference>
<evidence type="ECO:0000256" key="8">
    <source>
        <dbReference type="ARBA" id="ARBA00022737"/>
    </source>
</evidence>
<reference evidence="34" key="1">
    <citation type="journal article" date="2021" name="Cell">
        <title>Tracing the genetic footprints of vertebrate landing in non-teleost ray-finned fishes.</title>
        <authorList>
            <person name="Bi X."/>
            <person name="Wang K."/>
            <person name="Yang L."/>
            <person name="Pan H."/>
            <person name="Jiang H."/>
            <person name="Wei Q."/>
            <person name="Fang M."/>
            <person name="Yu H."/>
            <person name="Zhu C."/>
            <person name="Cai Y."/>
            <person name="He Y."/>
            <person name="Gan X."/>
            <person name="Zeng H."/>
            <person name="Yu D."/>
            <person name="Zhu Y."/>
            <person name="Jiang H."/>
            <person name="Qiu Q."/>
            <person name="Yang H."/>
            <person name="Zhang Y.E."/>
            <person name="Wang W."/>
            <person name="Zhu M."/>
            <person name="He S."/>
            <person name="Zhang G."/>
        </authorList>
    </citation>
    <scope>NUCLEOTIDE SEQUENCE</scope>
    <source>
        <strain evidence="34">Allg_001</strain>
    </source>
</reference>
<feature type="compositionally biased region" description="Polar residues" evidence="28">
    <location>
        <begin position="1306"/>
        <end position="1320"/>
    </location>
</feature>
<dbReference type="GO" id="GO:0016746">
    <property type="term" value="F:acyltransferase activity"/>
    <property type="evidence" value="ECO:0007669"/>
    <property type="project" value="UniProtKB-KW"/>
</dbReference>
<feature type="compositionally biased region" description="Polar residues" evidence="28">
    <location>
        <begin position="1391"/>
        <end position="1404"/>
    </location>
</feature>
<dbReference type="Gene3D" id="3.30.40.10">
    <property type="entry name" value="Zinc/RING finger domain, C3HC4 (zinc finger)"/>
    <property type="match status" value="7"/>
</dbReference>
<dbReference type="PROSITE" id="PS50016">
    <property type="entry name" value="ZF_PHD_2"/>
    <property type="match status" value="6"/>
</dbReference>
<keyword evidence="7" id="KW-0479">Metal-binding</keyword>
<evidence type="ECO:0000256" key="21">
    <source>
        <dbReference type="ARBA" id="ARBA00023315"/>
    </source>
</evidence>
<dbReference type="InterPro" id="IPR047005">
    <property type="entry name" value="KMT2C_PHD6"/>
</dbReference>
<feature type="compositionally biased region" description="Low complexity" evidence="28">
    <location>
        <begin position="1924"/>
        <end position="1958"/>
    </location>
</feature>
<dbReference type="Gene3D" id="3.30.160.360">
    <property type="match status" value="1"/>
</dbReference>
<keyword evidence="8" id="KW-0677">Repeat</keyword>
<dbReference type="FunFam" id="3.30.160.360:FF:000001">
    <property type="entry name" value="Histone-lysine N-methyltransferase"/>
    <property type="match status" value="1"/>
</dbReference>
<evidence type="ECO:0000256" key="19">
    <source>
        <dbReference type="ARBA" id="ARBA00023242"/>
    </source>
</evidence>
<evidence type="ECO:0000256" key="2">
    <source>
        <dbReference type="ARBA" id="ARBA00022481"/>
    </source>
</evidence>
<keyword evidence="17" id="KW-0010">Activator</keyword>
<feature type="compositionally biased region" description="Low complexity" evidence="28">
    <location>
        <begin position="4115"/>
        <end position="4126"/>
    </location>
</feature>
<feature type="compositionally biased region" description="Polar residues" evidence="28">
    <location>
        <begin position="3807"/>
        <end position="3818"/>
    </location>
</feature>
<evidence type="ECO:0000256" key="12">
    <source>
        <dbReference type="ARBA" id="ARBA00022990"/>
    </source>
</evidence>
<dbReference type="InterPro" id="IPR011011">
    <property type="entry name" value="Znf_FYVE_PHD"/>
</dbReference>
<dbReference type="InterPro" id="IPR034732">
    <property type="entry name" value="EPHD"/>
</dbReference>
<feature type="region of interest" description="Disordered" evidence="28">
    <location>
        <begin position="4084"/>
        <end position="4126"/>
    </location>
</feature>
<evidence type="ECO:0000259" key="33">
    <source>
        <dbReference type="PROSITE" id="PS51805"/>
    </source>
</evidence>
<dbReference type="FunFam" id="3.30.40.10:FF:000095">
    <property type="entry name" value="Histone-lysine N-methyltransferase 2C"/>
    <property type="match status" value="1"/>
</dbReference>
<evidence type="ECO:0000256" key="1">
    <source>
        <dbReference type="ARBA" id="ARBA00004123"/>
    </source>
</evidence>
<comment type="catalytic activity">
    <reaction evidence="23">
        <text>L-lysyl(4)-[histone H3] + S-adenosyl-L-methionine = N(6)-methyl-L-lysyl(4)-[histone H3] + S-adenosyl-L-homocysteine + H(+)</text>
        <dbReference type="Rhea" id="RHEA:60264"/>
        <dbReference type="Rhea" id="RHEA-COMP:15543"/>
        <dbReference type="Rhea" id="RHEA-COMP:15547"/>
        <dbReference type="ChEBI" id="CHEBI:15378"/>
        <dbReference type="ChEBI" id="CHEBI:29969"/>
        <dbReference type="ChEBI" id="CHEBI:57856"/>
        <dbReference type="ChEBI" id="CHEBI:59789"/>
        <dbReference type="ChEBI" id="CHEBI:61929"/>
        <dbReference type="EC" id="2.1.1.364"/>
    </reaction>
    <physiologicalReaction direction="left-to-right" evidence="23">
        <dbReference type="Rhea" id="RHEA:60265"/>
    </physiologicalReaction>
</comment>
<feature type="region of interest" description="Disordered" evidence="28">
    <location>
        <begin position="844"/>
        <end position="932"/>
    </location>
</feature>
<feature type="region of interest" description="Disordered" evidence="28">
    <location>
        <begin position="3588"/>
        <end position="3818"/>
    </location>
</feature>
<feature type="compositionally biased region" description="Basic and acidic residues" evidence="28">
    <location>
        <begin position="1236"/>
        <end position="1282"/>
    </location>
</feature>
<keyword evidence="6" id="KW-0949">S-adenosyl-L-methionine</keyword>
<keyword evidence="5" id="KW-0808">Transferase</keyword>
<feature type="compositionally biased region" description="Polar residues" evidence="28">
    <location>
        <begin position="531"/>
        <end position="543"/>
    </location>
</feature>
<feature type="region of interest" description="Disordered" evidence="28">
    <location>
        <begin position="1381"/>
        <end position="1404"/>
    </location>
</feature>
<evidence type="ECO:0000259" key="32">
    <source>
        <dbReference type="PROSITE" id="PS50868"/>
    </source>
</evidence>
<evidence type="ECO:0000256" key="3">
    <source>
        <dbReference type="ARBA" id="ARBA00022553"/>
    </source>
</evidence>
<keyword evidence="15" id="KW-0238">DNA-binding</keyword>
<dbReference type="Gene3D" id="1.10.30.10">
    <property type="entry name" value="High mobility group box domain"/>
    <property type="match status" value="1"/>
</dbReference>
<keyword evidence="10" id="KW-0862">Zinc</keyword>
<keyword evidence="9 27" id="KW-0863">Zinc-finger</keyword>
<feature type="domain" description="PHD-type" evidence="29">
    <location>
        <begin position="1021"/>
        <end position="1071"/>
    </location>
</feature>
<feature type="domain" description="PHD-type" evidence="29">
    <location>
        <begin position="387"/>
        <end position="437"/>
    </location>
</feature>
<dbReference type="PANTHER" id="PTHR45888">
    <property type="entry name" value="HL01030P-RELATED"/>
    <property type="match status" value="1"/>
</dbReference>
<feature type="domain" description="PHD-type" evidence="29">
    <location>
        <begin position="340"/>
        <end position="390"/>
    </location>
</feature>
<evidence type="ECO:0000256" key="27">
    <source>
        <dbReference type="PROSITE-ProRule" id="PRU00175"/>
    </source>
</evidence>
<feature type="non-terminal residue" evidence="34">
    <location>
        <position position="1"/>
    </location>
</feature>
<feature type="compositionally biased region" description="Basic and acidic residues" evidence="28">
    <location>
        <begin position="3748"/>
        <end position="3782"/>
    </location>
</feature>
<feature type="domain" description="PHD-type" evidence="29">
    <location>
        <begin position="1098"/>
        <end position="1153"/>
    </location>
</feature>
<feature type="compositionally biased region" description="Low complexity" evidence="28">
    <location>
        <begin position="2251"/>
        <end position="2268"/>
    </location>
</feature>
<evidence type="ECO:0000313" key="34">
    <source>
        <dbReference type="EMBL" id="MBN3321853.1"/>
    </source>
</evidence>
<dbReference type="InterPro" id="IPR013083">
    <property type="entry name" value="Znf_RING/FYVE/PHD"/>
</dbReference>
<feature type="region of interest" description="Disordered" evidence="28">
    <location>
        <begin position="3830"/>
        <end position="3873"/>
    </location>
</feature>
<dbReference type="GO" id="GO:0032259">
    <property type="term" value="P:methylation"/>
    <property type="evidence" value="ECO:0007669"/>
    <property type="project" value="UniProtKB-KW"/>
</dbReference>
<keyword evidence="2" id="KW-0488">Methylation</keyword>
<dbReference type="PROSITE" id="PS50868">
    <property type="entry name" value="POST_SET"/>
    <property type="match status" value="1"/>
</dbReference>
<evidence type="ECO:0000256" key="23">
    <source>
        <dbReference type="ARBA" id="ARBA00049353"/>
    </source>
</evidence>
<dbReference type="GO" id="GO:0008270">
    <property type="term" value="F:zinc ion binding"/>
    <property type="evidence" value="ECO:0007669"/>
    <property type="project" value="UniProtKB-KW"/>
</dbReference>
<dbReference type="FunFam" id="1.10.30.10:FF:000009">
    <property type="entry name" value="Histone-lysine N-methyltransferase"/>
    <property type="match status" value="1"/>
</dbReference>
<dbReference type="Pfam" id="PF13771">
    <property type="entry name" value="zf-HC5HC2H"/>
    <property type="match status" value="1"/>
</dbReference>
<dbReference type="SMART" id="SM00508">
    <property type="entry name" value="PostSET"/>
    <property type="match status" value="1"/>
</dbReference>
<dbReference type="Pfam" id="PF00628">
    <property type="entry name" value="PHD"/>
    <property type="match status" value="4"/>
</dbReference>
<dbReference type="SMART" id="SM00317">
    <property type="entry name" value="SET"/>
    <property type="match status" value="1"/>
</dbReference>
<dbReference type="InterPro" id="IPR041968">
    <property type="entry name" value="KMT2C_ePHD2"/>
</dbReference>
<feature type="compositionally biased region" description="Pro residues" evidence="28">
    <location>
        <begin position="2025"/>
        <end position="2035"/>
    </location>
</feature>
<feature type="compositionally biased region" description="Basic and acidic residues" evidence="28">
    <location>
        <begin position="2882"/>
        <end position="2893"/>
    </location>
</feature>
<keyword evidence="16" id="KW-0564">Palmitate</keyword>
<feature type="domain" description="Post-SET" evidence="32">
    <location>
        <begin position="5005"/>
        <end position="5021"/>
    </location>
</feature>
<feature type="region of interest" description="Disordered" evidence="28">
    <location>
        <begin position="2850"/>
        <end position="2904"/>
    </location>
</feature>
<feature type="compositionally biased region" description="Polar residues" evidence="28">
    <location>
        <begin position="759"/>
        <end position="770"/>
    </location>
</feature>
<keyword evidence="4 34" id="KW-0489">Methyltransferase</keyword>
<dbReference type="GO" id="GO:0044666">
    <property type="term" value="C:MLL3/4 complex"/>
    <property type="evidence" value="ECO:0007669"/>
    <property type="project" value="InterPro"/>
</dbReference>
<keyword evidence="11" id="KW-0156">Chromatin regulator</keyword>
<dbReference type="SMART" id="SM00541">
    <property type="entry name" value="FYRN"/>
    <property type="match status" value="1"/>
</dbReference>
<dbReference type="InterPro" id="IPR047004">
    <property type="entry name" value="KMT2C_PHD2"/>
</dbReference>
<feature type="compositionally biased region" description="Basic residues" evidence="28">
    <location>
        <begin position="3166"/>
        <end position="3178"/>
    </location>
</feature>
<feature type="domain" description="SET" evidence="31">
    <location>
        <begin position="4881"/>
        <end position="4997"/>
    </location>
</feature>
<dbReference type="SMART" id="SM00184">
    <property type="entry name" value="RING"/>
    <property type="match status" value="5"/>
</dbReference>
<feature type="region of interest" description="Disordered" evidence="28">
    <location>
        <begin position="2456"/>
        <end position="2516"/>
    </location>
</feature>
<feature type="region of interest" description="Disordered" evidence="28">
    <location>
        <begin position="1205"/>
        <end position="1332"/>
    </location>
</feature>
<keyword evidence="19" id="KW-0539">Nucleus</keyword>
<feature type="compositionally biased region" description="Low complexity" evidence="28">
    <location>
        <begin position="3719"/>
        <end position="3735"/>
    </location>
</feature>
<feature type="region of interest" description="Disordered" evidence="28">
    <location>
        <begin position="1"/>
        <end position="72"/>
    </location>
</feature>
<feature type="region of interest" description="Disordered" evidence="28">
    <location>
        <begin position="3442"/>
        <end position="3471"/>
    </location>
</feature>
<dbReference type="InterPro" id="IPR036910">
    <property type="entry name" value="HMG_box_dom_sf"/>
</dbReference>
<name>A0A8J7P0U3_ATRSP</name>
<dbReference type="InterPro" id="IPR001841">
    <property type="entry name" value="Znf_RING"/>
</dbReference>
<evidence type="ECO:0000256" key="11">
    <source>
        <dbReference type="ARBA" id="ARBA00022853"/>
    </source>
</evidence>
<keyword evidence="13" id="KW-0805">Transcription regulation</keyword>
<dbReference type="InterPro" id="IPR003889">
    <property type="entry name" value="FYrich_C"/>
</dbReference>
<dbReference type="FunFam" id="3.30.40.10:FF:000070">
    <property type="entry name" value="Histone-lysine N-methyltransferase"/>
    <property type="match status" value="1"/>
</dbReference>
<feature type="compositionally biased region" description="Polar residues" evidence="28">
    <location>
        <begin position="2095"/>
        <end position="2106"/>
    </location>
</feature>
<evidence type="ECO:0000256" key="18">
    <source>
        <dbReference type="ARBA" id="ARBA00023163"/>
    </source>
</evidence>
<evidence type="ECO:0000256" key="15">
    <source>
        <dbReference type="ARBA" id="ARBA00023125"/>
    </source>
</evidence>
<evidence type="ECO:0000256" key="17">
    <source>
        <dbReference type="ARBA" id="ARBA00023159"/>
    </source>
</evidence>
<evidence type="ECO:0000256" key="13">
    <source>
        <dbReference type="ARBA" id="ARBA00023015"/>
    </source>
</evidence>
<feature type="compositionally biased region" description="Polar residues" evidence="28">
    <location>
        <begin position="3691"/>
        <end position="3714"/>
    </location>
</feature>
<dbReference type="GO" id="GO:0045944">
    <property type="term" value="P:positive regulation of transcription by RNA polymerase II"/>
    <property type="evidence" value="ECO:0007669"/>
    <property type="project" value="TreeGrafter"/>
</dbReference>
<feature type="region of interest" description="Disordered" evidence="28">
    <location>
        <begin position="2413"/>
        <end position="2432"/>
    </location>
</feature>
<gene>
    <name evidence="34" type="primary">Kmt2c</name>
    <name evidence="34" type="ORF">GTO95_0009711</name>
</gene>
<keyword evidence="14" id="KW-0175">Coiled coil</keyword>
<dbReference type="SUPFAM" id="SSF47095">
    <property type="entry name" value="HMG-box"/>
    <property type="match status" value="1"/>
</dbReference>
<evidence type="ECO:0000256" key="7">
    <source>
        <dbReference type="ARBA" id="ARBA00022723"/>
    </source>
</evidence>
<feature type="compositionally biased region" description="Basic residues" evidence="28">
    <location>
        <begin position="844"/>
        <end position="856"/>
    </location>
</feature>
<dbReference type="Pfam" id="PF13832">
    <property type="entry name" value="zf-HC5HC2H_2"/>
    <property type="match status" value="1"/>
</dbReference>
<feature type="compositionally biased region" description="Polar residues" evidence="28">
    <location>
        <begin position="787"/>
        <end position="800"/>
    </location>
</feature>
<dbReference type="SMART" id="SM00249">
    <property type="entry name" value="PHD"/>
    <property type="match status" value="8"/>
</dbReference>
<dbReference type="FunFam" id="3.30.40.10:FF:000002">
    <property type="entry name" value="Histone-lysine N-methyltransferase"/>
    <property type="match status" value="1"/>
</dbReference>
<evidence type="ECO:0000256" key="22">
    <source>
        <dbReference type="ARBA" id="ARBA00023620"/>
    </source>
</evidence>
<dbReference type="SUPFAM" id="SSF82199">
    <property type="entry name" value="SET domain"/>
    <property type="match status" value="1"/>
</dbReference>
<evidence type="ECO:0000256" key="26">
    <source>
        <dbReference type="ARBA" id="ARBA00072631"/>
    </source>
</evidence>
<dbReference type="InterPro" id="IPR000637">
    <property type="entry name" value="HMGI/Y_DNA-bd_CS"/>
</dbReference>
<feature type="compositionally biased region" description="Polar residues" evidence="28">
    <location>
        <begin position="2867"/>
        <end position="2881"/>
    </location>
</feature>
<comment type="function">
    <text evidence="24">Histone methyltransferase that catalyzes methyl group transfer from S-adenosyl-L-methionine to the epsilon-amino group of 'Lys-4' of histone H3 (H3K4). Part of chromatin remodeling machinery predominantly forms H3K4me1 methylation marks at active chromatin sites where transcription and DNA repair take place. Likely plays a redundant role with KMT2D in enriching H3K4me1 mark on primed and active enhancer elements.</text>
</comment>
<dbReference type="PANTHER" id="PTHR45888:SF1">
    <property type="entry name" value="HISTONE-LYSINE N-METHYLTRANSFERASE 2C"/>
    <property type="match status" value="1"/>
</dbReference>
<dbReference type="FunFam" id="3.30.40.10:FF:000080">
    <property type="entry name" value="Histone-lysine N-methyltransferase 2C"/>
    <property type="match status" value="1"/>
</dbReference>
<organism evidence="34 35">
    <name type="scientific">Atractosteus spatula</name>
    <name type="common">Alligator gar</name>
    <name type="synonym">Lepisosteus spatula</name>
    <dbReference type="NCBI Taxonomy" id="7917"/>
    <lineage>
        <taxon>Eukaryota</taxon>
        <taxon>Metazoa</taxon>
        <taxon>Chordata</taxon>
        <taxon>Craniata</taxon>
        <taxon>Vertebrata</taxon>
        <taxon>Euteleostomi</taxon>
        <taxon>Actinopterygii</taxon>
        <taxon>Neopterygii</taxon>
        <taxon>Holostei</taxon>
        <taxon>Semionotiformes</taxon>
        <taxon>Lepisosteidae</taxon>
        <taxon>Atractosteus</taxon>
    </lineage>
</organism>
<dbReference type="SUPFAM" id="SSF57903">
    <property type="entry name" value="FYVE/PHD zinc finger"/>
    <property type="match status" value="6"/>
</dbReference>
<feature type="compositionally biased region" description="Low complexity" evidence="28">
    <location>
        <begin position="1839"/>
        <end position="1857"/>
    </location>
</feature>
<feature type="domain" description="RING-type" evidence="30">
    <location>
        <begin position="343"/>
        <end position="388"/>
    </location>
</feature>
<sequence length="5021" mass="552490">MSSEDKTLEPSDQGPSPPPSSTAATPAGSPATTDKRPRGRPRKDGVAPTQKSKKKSRSRGKASVDDEDSMDGVETAEMENFVETGKVAQWRSGSYCCQFQTSGVIGSLPQTEDVLWAQCGDASSITFFVCSEQLCAFCYCGERSLLGQGELKLFVPTPGYIPQHIRKKRESTDIDGDGNRSPKHSTTGRRQRGQKKDHSSSSSALSSGSGSTEAPCEEQASKYWEELSQVGLPDDIDVESLFDTSGQCWAHQCCALWSGGVCQEQGQLLVNVDRAIDSGSTEYCAYCKRLGASIKCCEEMCRHSYHYPCAAAAGTFQDIRSCTLLCPEHIELAIERSKEEVNCAVCDSPGDLQDQLFCTSCGQHYHGMCLDIVVTPLKRAGWQCPECKVCQTCKNPGEDSKMLVCDTCDKGYHTFCLQPVMDSIPTNGWRCKNCRVCVQCGTRTSSQWHHNCLLCDSCYQQQDAGMSCPLCGKALHPDVQKDMLSCQVCKRWIHLECERQAEGESDMHVKEDYVCTICKQVELELTQMQAGENQGDTGSTSEPGTDHHGSNLPPMPGNQLNLFISLEVYAFSQHTLTLWIAKSQDATECLRDFDVLLRFLSVIEPAQEIQVTVTVTEPAELPEAPAVPVEAPQLPVAVLAAGEVEERREDMEITESEKVFMELPPEKVDEKQQSEELKQDVKLPTKETVYESAVTAQTEPMVVSAPEQCVADRTMEPVVPESEIPAAAEDETKPVHDLPDEKEVSQVCDVSPVVEMDTTPASERSFSDINSPAEDKVLKQSPEMPYSVSSDSSKLAQSPFSVGASPKESSHAQNFSVASGYNGSAASTTFIPVAPKIGMGKPAITKRKFSPGRPRVKQGAWSTPSTVSSPSWSPDRSEGWETPKTRQPSSTPIWTVKVGRGSGFPGKRRPRGASLSGRGGRGRSKMKNGIGPVITPGVNLTETYSVKDEEENSMHNTVVLFSSSDRFTLKQDMCVVCGSFGQGAEGRLLACSQCGQCYHPYCVSIKITKVVLSKGWRCLECTVCEACGKATDPGRLLLCDDCDISYHTYCLDPPLQTVPKGSWKCKWCVSCTNCGATSPGLRCEWQNNYTQCAPCASLAVCPVCCRNYREDELIVQCRQCDRWIHASCQNLNTEEEVENAADNSFDCTMCRARMTPCQGMEGSESPILAQIVTKMKEQDPPKTYTQDGVCLTELGLSQLQSLSVMAPRRKRPKPKLKLKIINQNSVAVLQTPPDPQSEHSRDGDMDDSREGDLLDCDGKSDSSPEREPADDDSKGAEGADGIKKRKRKPYRPGIGGFMVRQRSRTGHTFSARPSSLSGWNEQLPDTPVEETVPGSECLEKAKKRYRKKKNKLEETFPTYLQEAFFGKDLLDTSRQNRLNLESNLSDEDPTQAESKPPSANTTNSEDPLAVLSEVLSNDDDILGILSDDLVKPGDDSGLDLCTFQVENSPSPFAGLDIVPIADDPSAAPQQTLGRSVRPLPEEPLDGILSPELDKMVTDGAILSKLYKIPELEGKDVEDLFTAVLSPSTSQPPQLAPPAPPPPPAVPAAPVPPIPLPNPDDANFLPPKQFLSENRNPGSAVPVGLYAEPNLCALLVQCVRRSESLFSIAGDGMFPRMPVMNGLMGPAPHFPTAPMNPVGGPCIPGTFSPIHRMPFPDAARDKKHQFTQVVSDPVGSWPPPVPAAEGEADTMSSAQRSTLKWEKEETLGEMATVAPVLYTNVNFPNLKEEFPDWSTRVKQIAKLWRKASSQERAPYVQKARDNRAALRINKVQMSNDSMKRQPHPPDIYDLVEPEPYKETLKHKESEHEQEWKFRQQMRQKSKQQAKIEATQKLEQVKSEQQQQQQQQLQQQQQQQQQQFTGQSGSDTPTSGNQSPLTPQPSNGSMSPAQQMTSKDAFARPQLPSTPTSGASDDVFLRPQPPPPAATRMPAQDSCSQAQSTQPQSPQVFSPGSSSSRPSSPWDPYAKMVGTPRPPPIGPTSEQQERGNPSPAHESFGSPTSMSNDPYAKPPDTPRPVMSTEHFVKPMVPPRSMPAPESPGKHPAGPGHRAEVYQRMSHNRMILSDPYTRPLLTPVPGSNESGSVPLFKTPMPPPSQDPYNSVPSTQRRLSVDPYERQVLTPRPPDSFNQNQLNDPYAHPPLTPRPAVSDSFPAPPRMMRHPQGDPFSQPGPAARLPSRDPYAQAPSTPRPASDSYSQVLGASRPPPDPYAQPPGTPHPSSDPYSQPPSTPRQMSDPYAQPPSTPRPSAVDQYPQQQQPPHASRPSPSHSADPYAQPPGTPRPVMGERYSKSPVSQRNSDPYAHPPGTPRPANNDPYSQPPGTPRPVLNDPYAQPPGTPRPGASEVFNRPLQPNQTPIHDPFEQASLNPRPQSGERLVLDVNEQQGTGHEGNYGVSPEHKLNPQAMGQFCNIPQTTGAANEPNSVQQPQGDTEEKLRQVRVLQRQRLRELILRQQQQKSAIRQEKGLQEPAIPPAAGTARPWSQDEAVQQSELFNRPPPPYPGTVRGPLMQGVQRFPGPFPGEPRGPFTGDGQFNRPQFPGDVSGMGMRPHGPRFGFPAGGQGPLAVQEHFMRPPHQMQGQMLDVPPQMRRSLSVDLARPMGNNPMGLPQHFPPRGMPMQQHNIMGQPFIELRHRAPESRLRLPFNPSVMTGNVMDPSLQPQRPVGFMSGQDMGFPAHLGPRMMEPIPGQPPGMAHIQMSSSLENIPQNPVQMNAGQPHAPLMRSLSHPSTNDTFNVAPSMLLPPAPAEPAEEIPIASSEGIEEKLDTDDSAVKDLDDVEVKDLDDEDLENLNLEDGKADDLDLETNDLHLDDFLRSGKFDIIAYTDPELDLGDKKDMFNEELDLSDPIDDQAETAEEHKASGGVAENKNAASVSAVPCQTKTETVIEGKTEKTPENDQTDSLSGSTPVLSSLLIKDKPDETGLIGQVQDHVMNPSLPLGQRINPGFSQGAPLVNPNFVQGQHPCQNFGAGQAVDQTIPNNMPAAGAPQAMFPHGLNQQNRERPLLLDEQPLLLQDLLDQERQEQQQQRQMQAMIRQRSNDSFFPNIDFDAITDPIMKAKMVALKGINKVMSQNNLGMPPMVMNRFPFVGQQMPSAQSGDGSSLPQQAVGQDGKLAPQMARPNPPNFGPGFVNDAQKKQYEEWLQKTQQLLQIQQKFLEEEIGAHRKSKKALSAKQRTAKKAGREFPEEDAEQLKHVTEQQSVVQKQLEQNADDIQILSSTGQFLLTSMPLNGFCLTAGVTSAGGVLPLQCVLSFGQSAPCLTEVLAPNLAPDTVQQKCQVVYRLMLSHSCCFPEGLQTLLSISAVPLMTEPFLHVQIRKQQKEHAELIEEYRIKQQQQQQQCTMQPALMQGIQAQVPMVPGGPAMGQQNFPMMPQQMPPHPGQPSPARMPNAQNWHPGAPVPMPGARMPAHIPPQIPANPAPPAQAPLPGNKPVQAVAAAGNGAPHVKFDDNNPFSEGFQERERKERLREQQERQRIQLMQEVERQRALKQRLEMEQQGMVGPDMNRAPLSQMPYFNPDMSPDFMQPQRPPQPTPQQQMGQMFPQQQNMQQGFVGSPPGTPFMQGGERRPVMGNGPFGPDMTVGGPGFRAKNPALQGANFAQGPPRPPGFGGPGIMPQGAAEGPPFGMEPATPLPPNYPGSGPSLIQLYSNIIPEEKGKKKRNRKKKKDDDADSVKTPSTPHSDLNAPLTPCVSDTASTPTQNAPADSLLQNQSDQDTAELLPGSSTPGSLGSQPPSELERQLSGSSSSEADRGQQDEPHKVVHEIKVERVESSECHTPKDSKVEQVQGIVKLEDGKEGTPPHVAGQSPAHSTDGTGTKLESGNELLKHLLKNKNAPPLLSHQKSDESLRSEDEGSAEHRQLQKQGSADGDNSPLSRSFGYPRLNLFFFPQFLAHLEELRLCTVSQSWYCVPATFRSSSFAKLNGWGPLGLQGAQLQRAEQDQDKKKQRNKRAPKGSEKPASRSKKRKKEEEERPLVYSSTDTLMTQLKQNHSFSGFWCSLDMNPQLNVLFSNPPTPPASLPPTPPPVSRQKMVNGFATAEELASKAAVMGGHDVTKSLGPKQFQMPFRPEEDLLARAIAQGPKTVDVPASLPTPPHNNQEELRGQEHCEDRDTPDSFVPSSSPESVVGMEVSRYPDLSLVKEEPPDPAPSPIIPMLPSSSGKGSEARQNNVKMEPSGVFFGSQFGPSQNCSKTGLVSIAITLNPAAAENIHGVVAAVADLLCVKIPNSYEVSNAPDRGSLAFLNSLKVHQQNFEPRPQLLFQGPGPNHSAVMRFMRPSGPVGMLQPQLQFHPSSTGSAVVKGDPGLKPQWCCHCKVVVLGNGVRKSTKDLPSAGQDSRDRPGRTEGNMVFCSHNCFVLYSTAMQSKTAEAKEPITVLSDSKAKEATSRTLHQYSNNTSMLDVHCLPQLQPKESPPLTPPITFPTAALEAAKIDAKPDVLKVTVKLKPRPRAVHNAFEDSRHAGKRWKGMRWRKWSVQIVLPKGNFKLPCEDEIDELLQKLGTSLRPELLPKDHRKCCFCHEEGDGMTDGPARLLNLDLDLWVHLNCALWSTEVYETQAGALINVELALRRGLSMKCVYCQKMGATSGCHRLRCTNIYHFTCALKAQCMFFKDKTMLCHMHRPRGGTHEHELRYFAVFRRVYVQRDEVRQIASIVQRGERDHTFRVGSLIFHAIGQLLPHQMQAFHGPTAIYPVGYEASRLYWSMRYSNRRCRYLCSIDEKDSKPEFTIRVVEQGYEDVVLTDSTPKGVWDKVLEPVAERRNESGTLKLFPVYLKGEDLFGLTVSAVTRIAESLPGVEACENYTFRYGRNPLMELPLAINPTGCARSEPKMSSHVKRPHTLNSTSTSKSFQSTVTGELNAPYSKQFVHSKSSQYRKMKTEWKSNVYLARSRIQGLGLYAARDIEKYTMVIEYIGTIIRNEVANRKEKLYESQNRGVYMFRIDSEHVIDATLTGGPARYINHSCAPNCIAEVVTFERGHKIIISSNRRIQKGEELCYDYKFDFEDDQHKIPCHCGAVNCRKWMN</sequence>
<feature type="compositionally biased region" description="Low complexity" evidence="28">
    <location>
        <begin position="200"/>
        <end position="211"/>
    </location>
</feature>
<keyword evidence="35" id="KW-1185">Reference proteome</keyword>
<comment type="subcellular location">
    <subcellularLocation>
        <location evidence="1">Nucleus</location>
    </subcellularLocation>
</comment>
<dbReference type="InterPro" id="IPR047003">
    <property type="entry name" value="KMT2C_PHD4"/>
</dbReference>
<comment type="subunit">
    <text evidence="25">Component of the MLL3 complex (also named ASCOM complex), at least composed of catalytic subunit KMT2C/MLL3, ASH2L, RBBP5, WDR5, NCOA6, DPY30, KDM6A, PAXIP1/PTIP, PAGR1 and alpha- and beta-tubulin. Forms a core complex with the evolutionary conserved subcomplex WRAD composed of WDR5, RBBP5, ASH2L/ASH2 and DPY30 subunits; WRAD differentially stimulates the methyltransferase activity. Interacts (via WIN motif) with WDR5.</text>
</comment>
<dbReference type="CDD" id="cd15509">
    <property type="entry name" value="PHD1_KMT2C_like"/>
    <property type="match status" value="1"/>
</dbReference>
<feature type="region of interest" description="Disordered" evidence="28">
    <location>
        <begin position="3166"/>
        <end position="3186"/>
    </location>
</feature>
<dbReference type="InterPro" id="IPR003616">
    <property type="entry name" value="Post-SET_dom"/>
</dbReference>
<feature type="domain" description="PHD-type" evidence="29">
    <location>
        <begin position="971"/>
        <end position="1024"/>
    </location>
</feature>
<dbReference type="CDD" id="cd15600">
    <property type="entry name" value="PHD6_KMT2C"/>
    <property type="match status" value="1"/>
</dbReference>
<evidence type="ECO:0000259" key="29">
    <source>
        <dbReference type="PROSITE" id="PS50016"/>
    </source>
</evidence>
<dbReference type="InterPro" id="IPR019787">
    <property type="entry name" value="Znf_PHD-finger"/>
</dbReference>
<evidence type="ECO:0000256" key="20">
    <source>
        <dbReference type="ARBA" id="ARBA00023288"/>
    </source>
</evidence>
<feature type="domain" description="PHD-type" evidence="33">
    <location>
        <begin position="4512"/>
        <end position="4620"/>
    </location>
</feature>
<dbReference type="CDD" id="cd15513">
    <property type="entry name" value="PHD5_KMT2C_like"/>
    <property type="match status" value="1"/>
</dbReference>
<evidence type="ECO:0000256" key="6">
    <source>
        <dbReference type="ARBA" id="ARBA00022691"/>
    </source>
</evidence>
<dbReference type="CDD" id="cd22026">
    <property type="entry name" value="HMG-box_KMT2C"/>
    <property type="match status" value="1"/>
</dbReference>
<dbReference type="CDD" id="cd15596">
    <property type="entry name" value="PHD4_KMT2C"/>
    <property type="match status" value="1"/>
</dbReference>
<dbReference type="InterPro" id="IPR003888">
    <property type="entry name" value="FYrich_N"/>
</dbReference>
<evidence type="ECO:0000313" key="35">
    <source>
        <dbReference type="Proteomes" id="UP000736164"/>
    </source>
</evidence>
<feature type="compositionally biased region" description="Pro residues" evidence="28">
    <location>
        <begin position="1533"/>
        <end position="1557"/>
    </location>
</feature>
<feature type="compositionally biased region" description="Polar residues" evidence="28">
    <location>
        <begin position="4838"/>
        <end position="4847"/>
    </location>
</feature>
<dbReference type="PROSITE" id="PS00354">
    <property type="entry name" value="HMGI_Y"/>
    <property type="match status" value="1"/>
</dbReference>
<evidence type="ECO:0000256" key="25">
    <source>
        <dbReference type="ARBA" id="ARBA00065668"/>
    </source>
</evidence>
<evidence type="ECO:0000256" key="10">
    <source>
        <dbReference type="ARBA" id="ARBA00022833"/>
    </source>
</evidence>
<dbReference type="GO" id="GO:0003677">
    <property type="term" value="F:DNA binding"/>
    <property type="evidence" value="ECO:0007669"/>
    <property type="project" value="UniProtKB-KW"/>
</dbReference>
<keyword evidence="20" id="KW-0449">Lipoprotein</keyword>
<dbReference type="EC" id="2.1.1.364" evidence="22"/>
<dbReference type="Pfam" id="PF05964">
    <property type="entry name" value="FYRN"/>
    <property type="match status" value="1"/>
</dbReference>
<dbReference type="Pfam" id="PF00856">
    <property type="entry name" value="SET"/>
    <property type="match status" value="1"/>
</dbReference>
<evidence type="ECO:0000259" key="31">
    <source>
        <dbReference type="PROSITE" id="PS50280"/>
    </source>
</evidence>
<feature type="region of interest" description="Disordered" evidence="28">
    <location>
        <begin position="531"/>
        <end position="554"/>
    </location>
</feature>
<dbReference type="InterPro" id="IPR046341">
    <property type="entry name" value="SET_dom_sf"/>
</dbReference>
<dbReference type="EMBL" id="JAAWVO010056958">
    <property type="protein sequence ID" value="MBN3321853.1"/>
    <property type="molecule type" value="Genomic_DNA"/>
</dbReference>
<feature type="compositionally biased region" description="Basic and acidic residues" evidence="28">
    <location>
        <begin position="4097"/>
        <end position="4113"/>
    </location>
</feature>
<feature type="compositionally biased region" description="Basic and acidic residues" evidence="28">
    <location>
        <begin position="875"/>
        <end position="884"/>
    </location>
</feature>
<feature type="region of interest" description="Disordered" evidence="28">
    <location>
        <begin position="1798"/>
        <end position="2047"/>
    </location>
</feature>
<feature type="compositionally biased region" description="Pro residues" evidence="28">
    <location>
        <begin position="2201"/>
        <end position="2214"/>
    </location>
</feature>
<dbReference type="PROSITE" id="PS51542">
    <property type="entry name" value="FYRN"/>
    <property type="match status" value="1"/>
</dbReference>
<keyword evidence="3" id="KW-0597">Phosphoprotein</keyword>
<keyword evidence="12" id="KW-0007">Acetylation</keyword>
<feature type="domain" description="PHD-type" evidence="33">
    <location>
        <begin position="226"/>
        <end position="330"/>
    </location>
</feature>
<evidence type="ECO:0000256" key="28">
    <source>
        <dbReference type="SAM" id="MobiDB-lite"/>
    </source>
</evidence>
<proteinExistence type="predicted"/>
<feature type="region of interest" description="Disordered" evidence="28">
    <location>
        <begin position="3932"/>
        <end position="3976"/>
    </location>
</feature>
<dbReference type="InterPro" id="IPR001214">
    <property type="entry name" value="SET_dom"/>
</dbReference>
<dbReference type="FunFam" id="2.170.270.10:FF:000003">
    <property type="entry name" value="Histone-lysine N-methyltransferase"/>
    <property type="match status" value="1"/>
</dbReference>
<feature type="compositionally biased region" description="Basic residues" evidence="28">
    <location>
        <begin position="1207"/>
        <end position="1218"/>
    </location>
</feature>
<dbReference type="PROSITE" id="PS51805">
    <property type="entry name" value="EPHD"/>
    <property type="match status" value="2"/>
</dbReference>
<feature type="region of interest" description="Disordered" evidence="28">
    <location>
        <begin position="723"/>
        <end position="745"/>
    </location>
</feature>
<evidence type="ECO:0000256" key="24">
    <source>
        <dbReference type="ARBA" id="ARBA00058707"/>
    </source>
</evidence>
<feature type="region of interest" description="Disordered" evidence="28">
    <location>
        <begin position="1526"/>
        <end position="1572"/>
    </location>
</feature>
<feature type="region of interest" description="Disordered" evidence="28">
    <location>
        <begin position="4826"/>
        <end position="4847"/>
    </location>
</feature>
<feature type="region of interest" description="Disordered" evidence="28">
    <location>
        <begin position="2065"/>
        <end position="2375"/>
    </location>
</feature>
<dbReference type="SMART" id="SM00542">
    <property type="entry name" value="FYRC"/>
    <property type="match status" value="1"/>
</dbReference>
<evidence type="ECO:0000256" key="4">
    <source>
        <dbReference type="ARBA" id="ARBA00022603"/>
    </source>
</evidence>
<dbReference type="Pfam" id="PF05965">
    <property type="entry name" value="FYRC"/>
    <property type="match status" value="1"/>
</dbReference>
<feature type="compositionally biased region" description="Polar residues" evidence="28">
    <location>
        <begin position="2413"/>
        <end position="2427"/>
    </location>
</feature>
<feature type="region of interest" description="Disordered" evidence="28">
    <location>
        <begin position="4324"/>
        <end position="4344"/>
    </location>
</feature>
<dbReference type="GO" id="GO:0003713">
    <property type="term" value="F:transcription coactivator activity"/>
    <property type="evidence" value="ECO:0007669"/>
    <property type="project" value="TreeGrafter"/>
</dbReference>
<evidence type="ECO:0000256" key="16">
    <source>
        <dbReference type="ARBA" id="ARBA00023139"/>
    </source>
</evidence>
<evidence type="ECO:0000256" key="9">
    <source>
        <dbReference type="ARBA" id="ARBA00022771"/>
    </source>
</evidence>
<dbReference type="Gene3D" id="2.170.270.10">
    <property type="entry name" value="SET domain"/>
    <property type="match status" value="1"/>
</dbReference>
<dbReference type="CDD" id="cd15511">
    <property type="entry name" value="PHD3_KMT2C"/>
    <property type="match status" value="1"/>
</dbReference>
<feature type="domain" description="PHD-type" evidence="29">
    <location>
        <begin position="465"/>
        <end position="521"/>
    </location>
</feature>
<comment type="caution">
    <text evidence="34">The sequence shown here is derived from an EMBL/GenBank/DDBJ whole genome shotgun (WGS) entry which is preliminary data.</text>
</comment>
<accession>A0A8J7P0U3</accession>
<dbReference type="CDD" id="cd15594">
    <property type="entry name" value="PHD2_KMT2C"/>
    <property type="match status" value="1"/>
</dbReference>
<feature type="compositionally biased region" description="Basic and acidic residues" evidence="28">
    <location>
        <begin position="1798"/>
        <end position="1812"/>
    </location>
</feature>